<protein>
    <submittedName>
        <fullName evidence="2">Phosphotransferase family protein</fullName>
    </submittedName>
</protein>
<dbReference type="OrthoDB" id="3806873at2"/>
<dbReference type="Proteomes" id="UP000309215">
    <property type="component" value="Unassembled WGS sequence"/>
</dbReference>
<dbReference type="AlphaFoldDB" id="A0A4U1JGZ8"/>
<name>A0A4U1JGZ8_9BACT</name>
<dbReference type="InterPro" id="IPR052898">
    <property type="entry name" value="ACAD10-like"/>
</dbReference>
<dbReference type="SUPFAM" id="SSF56112">
    <property type="entry name" value="Protein kinase-like (PK-like)"/>
    <property type="match status" value="1"/>
</dbReference>
<sequence length="359" mass="38454">MPLVPPKSARPPREAHRIDEASLARWLVANVDACRGGGSVTALQFQGGQSNPTYWIGFSGPDGDQELVLRKKPPGDLLPSAHAVEREYRVMRALAGSDVPVPEAIALCEDAAVIGTPFFVMRHVPGRIFWDPQLPGTSGPDERRAIYDDLVRALAALHRVDYAAVGLGDYGKIGGFVPRQVQRWSRQYEASRTGDVPAMEALMAFLGKSAPKHDETTLVHGDYRIDNVIFAGSEPRALAIIDWELSTLGHPVSDLAYLCMGYHLALPGRGSLVGADFGALGIPDEPGIVEAYCKLTGRGAIEDWPYFMAFGIFRLAAIAQGVYKRSLQGNASSESAGAFGAAVFALADLGCNIAGVRPG</sequence>
<keyword evidence="3" id="KW-1185">Reference proteome</keyword>
<dbReference type="InterPro" id="IPR002575">
    <property type="entry name" value="Aminoglycoside_PTrfase"/>
</dbReference>
<comment type="caution">
    <text evidence="2">The sequence shown here is derived from an EMBL/GenBank/DDBJ whole genome shotgun (WGS) entry which is preliminary data.</text>
</comment>
<dbReference type="InterPro" id="IPR011009">
    <property type="entry name" value="Kinase-like_dom_sf"/>
</dbReference>
<evidence type="ECO:0000313" key="3">
    <source>
        <dbReference type="Proteomes" id="UP000309215"/>
    </source>
</evidence>
<proteinExistence type="predicted"/>
<dbReference type="RefSeq" id="WP_136928385.1">
    <property type="nucleotide sequence ID" value="NZ_SSMQ01000006.1"/>
</dbReference>
<dbReference type="EMBL" id="SSMQ01000006">
    <property type="protein sequence ID" value="TKD10421.1"/>
    <property type="molecule type" value="Genomic_DNA"/>
</dbReference>
<organism evidence="2 3">
    <name type="scientific">Polyangium fumosum</name>
    <dbReference type="NCBI Taxonomy" id="889272"/>
    <lineage>
        <taxon>Bacteria</taxon>
        <taxon>Pseudomonadati</taxon>
        <taxon>Myxococcota</taxon>
        <taxon>Polyangia</taxon>
        <taxon>Polyangiales</taxon>
        <taxon>Polyangiaceae</taxon>
        <taxon>Polyangium</taxon>
    </lineage>
</organism>
<dbReference type="Gene3D" id="3.30.200.20">
    <property type="entry name" value="Phosphorylase Kinase, domain 1"/>
    <property type="match status" value="1"/>
</dbReference>
<reference evidence="2 3" key="1">
    <citation type="submission" date="2019-04" db="EMBL/GenBank/DDBJ databases">
        <authorList>
            <person name="Li Y."/>
            <person name="Wang J."/>
        </authorList>
    </citation>
    <scope>NUCLEOTIDE SEQUENCE [LARGE SCALE GENOMIC DNA]</scope>
    <source>
        <strain evidence="2 3">DSM 14668</strain>
    </source>
</reference>
<dbReference type="Gene3D" id="3.90.1200.10">
    <property type="match status" value="1"/>
</dbReference>
<feature type="domain" description="Aminoglycoside phosphotransferase" evidence="1">
    <location>
        <begin position="43"/>
        <end position="269"/>
    </location>
</feature>
<dbReference type="PANTHER" id="PTHR47829">
    <property type="entry name" value="HYDROLASE, PUTATIVE (AFU_ORTHOLOGUE AFUA_1G12880)-RELATED"/>
    <property type="match status" value="1"/>
</dbReference>
<keyword evidence="2" id="KW-0808">Transferase</keyword>
<evidence type="ECO:0000313" key="2">
    <source>
        <dbReference type="EMBL" id="TKD10421.1"/>
    </source>
</evidence>
<dbReference type="CDD" id="cd05154">
    <property type="entry name" value="ACAD10_11_N-like"/>
    <property type="match status" value="1"/>
</dbReference>
<dbReference type="InterPro" id="IPR041726">
    <property type="entry name" value="ACAD10_11_N"/>
</dbReference>
<dbReference type="PANTHER" id="PTHR47829:SF3">
    <property type="entry name" value="AMINOGLYCOSIDE PHOSPHOTRANSFERASE DOMAIN-CONTAINING PROTEIN"/>
    <property type="match status" value="1"/>
</dbReference>
<evidence type="ECO:0000259" key="1">
    <source>
        <dbReference type="Pfam" id="PF01636"/>
    </source>
</evidence>
<gene>
    <name evidence="2" type="ORF">E8A74_08215</name>
</gene>
<dbReference type="Pfam" id="PF01636">
    <property type="entry name" value="APH"/>
    <property type="match status" value="1"/>
</dbReference>
<accession>A0A4U1JGZ8</accession>
<dbReference type="GO" id="GO:0016740">
    <property type="term" value="F:transferase activity"/>
    <property type="evidence" value="ECO:0007669"/>
    <property type="project" value="UniProtKB-KW"/>
</dbReference>